<accession>T2G8U7</accession>
<dbReference type="KEGG" id="dgg:DGI_1158"/>
<reference evidence="3" key="2">
    <citation type="submission" date="2013-07" db="EMBL/GenBank/DDBJ databases">
        <authorList>
            <person name="Morais-Silva F.O."/>
            <person name="Rezende A.M."/>
            <person name="Pimentel C."/>
            <person name="Resende D.M."/>
            <person name="Santos C.I."/>
            <person name="Clemente C."/>
            <person name="de Oliveira L.M."/>
            <person name="da Silva S.M."/>
            <person name="Costa D.A."/>
            <person name="Varela-Raposo A."/>
            <person name="Horacio E.C.A."/>
            <person name="Matos M."/>
            <person name="Flores O."/>
            <person name="Ruiz J.C."/>
            <person name="Rodrigues-Pousada C."/>
        </authorList>
    </citation>
    <scope>NUCLEOTIDE SEQUENCE [LARGE SCALE GENOMIC DNA]</scope>
    <source>
        <strain evidence="3">ATCC 19364 / DSM 1382 / NCIMB 9332 / VKM B-1759</strain>
    </source>
</reference>
<dbReference type="Proteomes" id="UP000016587">
    <property type="component" value="Chromosome"/>
</dbReference>
<organism evidence="2 3">
    <name type="scientific">Megalodesulfovibrio gigas (strain ATCC 19364 / DSM 1382 / NCIMB 9332 / VKM B-1759)</name>
    <name type="common">Desulfovibrio gigas</name>
    <dbReference type="NCBI Taxonomy" id="1121448"/>
    <lineage>
        <taxon>Bacteria</taxon>
        <taxon>Pseudomonadati</taxon>
        <taxon>Thermodesulfobacteriota</taxon>
        <taxon>Desulfovibrionia</taxon>
        <taxon>Desulfovibrionales</taxon>
        <taxon>Desulfovibrionaceae</taxon>
        <taxon>Megalodesulfovibrio</taxon>
    </lineage>
</organism>
<feature type="transmembrane region" description="Helical" evidence="1">
    <location>
        <begin position="29"/>
        <end position="49"/>
    </location>
</feature>
<keyword evidence="1" id="KW-0812">Transmembrane</keyword>
<protein>
    <submittedName>
        <fullName evidence="2">Uncharacterized protein</fullName>
    </submittedName>
</protein>
<sequence>MASKTYNVILMRDDAHVRRLRLKPIWLKLAAYLLSCVVLLAALASWLSFQFWTQNEALLDEVAGLQQQAHENAVELQRLQNMERMLKAADPLGQQPVLETLTQGSQNQSAPSGVDLNALLGEKNTGRAVVKKVALTQGDLTWKLSFELSNAEPQRALEGLYLVQLVGTDAKHHDVSLDKEQLQFQIQRFKRIEIEFSPPPDLLPTDIFGLRLTIDQLGGPTLFSKVWQISSILQVS</sequence>
<dbReference type="PATRIC" id="fig|1121448.10.peg.1155"/>
<dbReference type="STRING" id="1121448.DGI_1158"/>
<evidence type="ECO:0000256" key="1">
    <source>
        <dbReference type="SAM" id="Phobius"/>
    </source>
</evidence>
<dbReference type="OrthoDB" id="5456782at2"/>
<gene>
    <name evidence="2" type="ORF">DGI_1158</name>
</gene>
<name>T2G8U7_MEGG1</name>
<proteinExistence type="predicted"/>
<dbReference type="eggNOG" id="ENOG503408Q">
    <property type="taxonomic scope" value="Bacteria"/>
</dbReference>
<evidence type="ECO:0000313" key="2">
    <source>
        <dbReference type="EMBL" id="AGW13020.1"/>
    </source>
</evidence>
<keyword evidence="1" id="KW-1133">Transmembrane helix</keyword>
<dbReference type="HOGENOM" id="CLU_097088_0_0_7"/>
<dbReference type="EMBL" id="CP006585">
    <property type="protein sequence ID" value="AGW13020.1"/>
    <property type="molecule type" value="Genomic_DNA"/>
</dbReference>
<reference evidence="2 3" key="1">
    <citation type="journal article" date="2013" name="J. Bacteriol.">
        <title>Roles of HynAB and Ech, the only two hydrogenases found in the model sulfate reducer Desulfovibrio gigas.</title>
        <authorList>
            <person name="Morais-Silva F.O."/>
            <person name="Santos C.I."/>
            <person name="Rodrigues R."/>
            <person name="Pereira I.A."/>
            <person name="Rodrigues-Pousada C."/>
        </authorList>
    </citation>
    <scope>NUCLEOTIDE SEQUENCE [LARGE SCALE GENOMIC DNA]</scope>
    <source>
        <strain evidence="3">ATCC 19364 / DSM 1382 / NCIMB 9332 / VKM B-1759</strain>
    </source>
</reference>
<keyword evidence="1" id="KW-0472">Membrane</keyword>
<dbReference type="RefSeq" id="WP_021759789.1">
    <property type="nucleotide sequence ID" value="NC_022444.1"/>
</dbReference>
<evidence type="ECO:0000313" key="3">
    <source>
        <dbReference type="Proteomes" id="UP000016587"/>
    </source>
</evidence>
<dbReference type="AlphaFoldDB" id="T2G8U7"/>
<keyword evidence="3" id="KW-1185">Reference proteome</keyword>